<evidence type="ECO:0000256" key="1">
    <source>
        <dbReference type="SAM" id="Coils"/>
    </source>
</evidence>
<name>M4BJ14_HYAAE</name>
<dbReference type="VEuPathDB" id="FungiDB:HpaG806391"/>
<sequence>MDDLQYLEPEQGIGRLDWRMRRKAQAQEEKRRTTVKLREERRVQRLREKKKMQQQERKIRQRHKESVQLARLVAKELELQRRTEEGELMRMEDRAARQLVKQEARSRKLKQVAMKKGELNEQMGAIMAGRLKREREREEARNKEMYPVRKLPLPFVHIADRSEGCSTKSVVVTPLLKVDANLFHAFSLGKQFLPPGRHSVMQGVCPGGYTAYFRHDVDVHVWKNAMTLFVHGTTGMLYRYMFEENEVHGRTYVSFRWTRCQDVTPPVLHRVSQLQKGEEFLRVDKSYDDTLSAEKPEPLLLFIQYPKVCQHTHQSLDDD</sequence>
<dbReference type="HOGENOM" id="CLU_872772_0_0_1"/>
<dbReference type="EMBL" id="JH598312">
    <property type="status" value="NOT_ANNOTATED_CDS"/>
    <property type="molecule type" value="Genomic_DNA"/>
</dbReference>
<proteinExistence type="predicted"/>
<protein>
    <submittedName>
        <fullName evidence="2">Uncharacterized protein</fullName>
    </submittedName>
</protein>
<dbReference type="STRING" id="559515.M4BJ14"/>
<dbReference type="InParanoid" id="M4BJ14"/>
<dbReference type="Proteomes" id="UP000011713">
    <property type="component" value="Unassembled WGS sequence"/>
</dbReference>
<accession>M4BJ14</accession>
<reference evidence="3" key="1">
    <citation type="journal article" date="2010" name="Science">
        <title>Signatures of adaptation to obligate biotrophy in the Hyaloperonospora arabidopsidis genome.</title>
        <authorList>
            <person name="Baxter L."/>
            <person name="Tripathy S."/>
            <person name="Ishaque N."/>
            <person name="Boot N."/>
            <person name="Cabral A."/>
            <person name="Kemen E."/>
            <person name="Thines M."/>
            <person name="Ah-Fong A."/>
            <person name="Anderson R."/>
            <person name="Badejoko W."/>
            <person name="Bittner-Eddy P."/>
            <person name="Boore J.L."/>
            <person name="Chibucos M.C."/>
            <person name="Coates M."/>
            <person name="Dehal P."/>
            <person name="Delehaunty K."/>
            <person name="Dong S."/>
            <person name="Downton P."/>
            <person name="Dumas B."/>
            <person name="Fabro G."/>
            <person name="Fronick C."/>
            <person name="Fuerstenberg S.I."/>
            <person name="Fulton L."/>
            <person name="Gaulin E."/>
            <person name="Govers F."/>
            <person name="Hughes L."/>
            <person name="Humphray S."/>
            <person name="Jiang R.H."/>
            <person name="Judelson H."/>
            <person name="Kamoun S."/>
            <person name="Kyung K."/>
            <person name="Meijer H."/>
            <person name="Minx P."/>
            <person name="Morris P."/>
            <person name="Nelson J."/>
            <person name="Phuntumart V."/>
            <person name="Qutob D."/>
            <person name="Rehmany A."/>
            <person name="Rougon-Cardoso A."/>
            <person name="Ryden P."/>
            <person name="Torto-Alalibo T."/>
            <person name="Studholme D."/>
            <person name="Wang Y."/>
            <person name="Win J."/>
            <person name="Wood J."/>
            <person name="Clifton S.W."/>
            <person name="Rogers J."/>
            <person name="Van den Ackerveken G."/>
            <person name="Jones J.D."/>
            <person name="McDowell J.M."/>
            <person name="Beynon J."/>
            <person name="Tyler B.M."/>
        </authorList>
    </citation>
    <scope>NUCLEOTIDE SEQUENCE [LARGE SCALE GENOMIC DNA]</scope>
    <source>
        <strain evidence="3">Emoy2</strain>
    </source>
</reference>
<evidence type="ECO:0000313" key="2">
    <source>
        <dbReference type="EnsemblProtists" id="HpaP806391"/>
    </source>
</evidence>
<organism evidence="2 3">
    <name type="scientific">Hyaloperonospora arabidopsidis (strain Emoy2)</name>
    <name type="common">Downy mildew agent</name>
    <name type="synonym">Peronospora arabidopsidis</name>
    <dbReference type="NCBI Taxonomy" id="559515"/>
    <lineage>
        <taxon>Eukaryota</taxon>
        <taxon>Sar</taxon>
        <taxon>Stramenopiles</taxon>
        <taxon>Oomycota</taxon>
        <taxon>Peronosporomycetes</taxon>
        <taxon>Peronosporales</taxon>
        <taxon>Peronosporaceae</taxon>
        <taxon>Hyaloperonospora</taxon>
    </lineage>
</organism>
<dbReference type="EnsemblProtists" id="HpaT806391">
    <property type="protein sequence ID" value="HpaP806391"/>
    <property type="gene ID" value="HpaG806391"/>
</dbReference>
<dbReference type="eggNOG" id="ENOG502RRXW">
    <property type="taxonomic scope" value="Eukaryota"/>
</dbReference>
<feature type="coiled-coil region" evidence="1">
    <location>
        <begin position="23"/>
        <end position="94"/>
    </location>
</feature>
<reference evidence="2" key="2">
    <citation type="submission" date="2015-06" db="UniProtKB">
        <authorList>
            <consortium name="EnsemblProtists"/>
        </authorList>
    </citation>
    <scope>IDENTIFICATION</scope>
    <source>
        <strain evidence="2">Emoy2</strain>
    </source>
</reference>
<keyword evidence="3" id="KW-1185">Reference proteome</keyword>
<evidence type="ECO:0000313" key="3">
    <source>
        <dbReference type="Proteomes" id="UP000011713"/>
    </source>
</evidence>
<dbReference type="AlphaFoldDB" id="M4BJ14"/>
<keyword evidence="1" id="KW-0175">Coiled coil</keyword>